<dbReference type="GO" id="GO:0005886">
    <property type="term" value="C:plasma membrane"/>
    <property type="evidence" value="ECO:0007669"/>
    <property type="project" value="UniProtKB-SubCell"/>
</dbReference>
<feature type="transmembrane region" description="Helical" evidence="9">
    <location>
        <begin position="336"/>
        <end position="353"/>
    </location>
</feature>
<evidence type="ECO:0000256" key="4">
    <source>
        <dbReference type="ARBA" id="ARBA00022475"/>
    </source>
</evidence>
<feature type="transmembrane region" description="Helical" evidence="9">
    <location>
        <begin position="60"/>
        <end position="78"/>
    </location>
</feature>
<dbReference type="InterPro" id="IPR018461">
    <property type="entry name" value="Na/H_Antiport_NhaC-like_C"/>
</dbReference>
<evidence type="ECO:0000259" key="10">
    <source>
        <dbReference type="Pfam" id="PF03553"/>
    </source>
</evidence>
<evidence type="ECO:0000313" key="11">
    <source>
        <dbReference type="EMBL" id="EFC95881.1"/>
    </source>
</evidence>
<comment type="similarity">
    <text evidence="8">Belongs to the NhaC Na(+)/H(+) (TC 2.A.35) antiporter family.</text>
</comment>
<evidence type="ECO:0000256" key="3">
    <source>
        <dbReference type="ARBA" id="ARBA00022449"/>
    </source>
</evidence>
<proteinExistence type="inferred from homology"/>
<feature type="domain" description="Na+/H+ antiporter NhaC-like C-terminal" evidence="10">
    <location>
        <begin position="183"/>
        <end position="476"/>
    </location>
</feature>
<feature type="transmembrane region" description="Helical" evidence="9">
    <location>
        <begin position="256"/>
        <end position="277"/>
    </location>
</feature>
<dbReference type="AlphaFoldDB" id="D3AQM0"/>
<accession>D3AQM0</accession>
<keyword evidence="4" id="KW-1003">Cell membrane</keyword>
<evidence type="ECO:0000256" key="9">
    <source>
        <dbReference type="SAM" id="Phobius"/>
    </source>
</evidence>
<keyword evidence="6 9" id="KW-1133">Transmembrane helix</keyword>
<comment type="subcellular location">
    <subcellularLocation>
        <location evidence="1">Cell membrane</location>
        <topology evidence="1">Multi-pass membrane protein</topology>
    </subcellularLocation>
</comment>
<keyword evidence="7 9" id="KW-0472">Membrane</keyword>
<dbReference type="HOGENOM" id="CLU_033405_1_0_9"/>
<evidence type="ECO:0000256" key="8">
    <source>
        <dbReference type="ARBA" id="ARBA00038435"/>
    </source>
</evidence>
<evidence type="ECO:0000256" key="6">
    <source>
        <dbReference type="ARBA" id="ARBA00022989"/>
    </source>
</evidence>
<dbReference type="GO" id="GO:0015297">
    <property type="term" value="F:antiporter activity"/>
    <property type="evidence" value="ECO:0007669"/>
    <property type="project" value="UniProtKB-KW"/>
</dbReference>
<evidence type="ECO:0000313" key="12">
    <source>
        <dbReference type="Proteomes" id="UP000004968"/>
    </source>
</evidence>
<dbReference type="PANTHER" id="PTHR33451:SF3">
    <property type="entry name" value="MALATE-2H(+)_NA(+)-LACTATE ANTIPORTER"/>
    <property type="match status" value="1"/>
</dbReference>
<dbReference type="InterPro" id="IPR052180">
    <property type="entry name" value="NhaC_Na-H+_Antiporter"/>
</dbReference>
<evidence type="ECO:0000256" key="1">
    <source>
        <dbReference type="ARBA" id="ARBA00004651"/>
    </source>
</evidence>
<feature type="transmembrane region" description="Helical" evidence="9">
    <location>
        <begin position="34"/>
        <end position="53"/>
    </location>
</feature>
<feature type="transmembrane region" description="Helical" evidence="9">
    <location>
        <begin position="164"/>
        <end position="186"/>
    </location>
</feature>
<feature type="transmembrane region" description="Helical" evidence="9">
    <location>
        <begin position="284"/>
        <end position="302"/>
    </location>
</feature>
<feature type="transmembrane region" description="Helical" evidence="9">
    <location>
        <begin position="132"/>
        <end position="152"/>
    </location>
</feature>
<protein>
    <submittedName>
        <fullName evidence="11">Na+/H+ antiporter NhaC</fullName>
    </submittedName>
</protein>
<feature type="transmembrane region" description="Helical" evidence="9">
    <location>
        <begin position="451"/>
        <end position="476"/>
    </location>
</feature>
<evidence type="ECO:0000256" key="2">
    <source>
        <dbReference type="ARBA" id="ARBA00022448"/>
    </source>
</evidence>
<keyword evidence="3" id="KW-0050">Antiport</keyword>
<dbReference type="InterPro" id="IPR004770">
    <property type="entry name" value="Na/H_antiport_NhaC"/>
</dbReference>
<feature type="transmembrane region" description="Helical" evidence="9">
    <location>
        <begin position="98"/>
        <end position="125"/>
    </location>
</feature>
<comment type="caution">
    <text evidence="11">The sequence shown here is derived from an EMBL/GenBank/DDBJ whole genome shotgun (WGS) entry which is preliminary data.</text>
</comment>
<dbReference type="Pfam" id="PF03553">
    <property type="entry name" value="Na_H_antiporter"/>
    <property type="match status" value="1"/>
</dbReference>
<dbReference type="PANTHER" id="PTHR33451">
    <property type="entry name" value="MALATE-2H(+)/NA(+)-LACTATE ANTIPORTER"/>
    <property type="match status" value="1"/>
</dbReference>
<keyword evidence="5 9" id="KW-0812">Transmembrane</keyword>
<keyword evidence="2" id="KW-0813">Transport</keyword>
<evidence type="ECO:0000256" key="7">
    <source>
        <dbReference type="ARBA" id="ARBA00023136"/>
    </source>
</evidence>
<gene>
    <name evidence="11" type="primary">nhaC</name>
    <name evidence="11" type="ORF">CLOSTHATH_05926</name>
</gene>
<evidence type="ECO:0000256" key="5">
    <source>
        <dbReference type="ARBA" id="ARBA00022692"/>
    </source>
</evidence>
<name>D3AQM0_9FIRM</name>
<feature type="transmembrane region" description="Helical" evidence="9">
    <location>
        <begin position="374"/>
        <end position="396"/>
    </location>
</feature>
<organism evidence="11 12">
    <name type="scientific">Hungatella hathewayi DSM 13479</name>
    <dbReference type="NCBI Taxonomy" id="566550"/>
    <lineage>
        <taxon>Bacteria</taxon>
        <taxon>Bacillati</taxon>
        <taxon>Bacillota</taxon>
        <taxon>Clostridia</taxon>
        <taxon>Lachnospirales</taxon>
        <taxon>Lachnospiraceae</taxon>
        <taxon>Hungatella</taxon>
    </lineage>
</organism>
<dbReference type="NCBIfam" id="TIGR00931">
    <property type="entry name" value="antiport_nhaC"/>
    <property type="match status" value="1"/>
</dbReference>
<reference evidence="11 12" key="1">
    <citation type="submission" date="2010-01" db="EMBL/GenBank/DDBJ databases">
        <authorList>
            <person name="Weinstock G."/>
            <person name="Sodergren E."/>
            <person name="Clifton S."/>
            <person name="Fulton L."/>
            <person name="Fulton B."/>
            <person name="Courtney L."/>
            <person name="Fronick C."/>
            <person name="Harrison M."/>
            <person name="Strong C."/>
            <person name="Farmer C."/>
            <person name="Delahaunty K."/>
            <person name="Markovic C."/>
            <person name="Hall O."/>
            <person name="Minx P."/>
            <person name="Tomlinson C."/>
            <person name="Mitreva M."/>
            <person name="Nelson J."/>
            <person name="Hou S."/>
            <person name="Wollam A."/>
            <person name="Pepin K.H."/>
            <person name="Johnson M."/>
            <person name="Bhonagiri V."/>
            <person name="Nash W.E."/>
            <person name="Warren W."/>
            <person name="Chinwalla A."/>
            <person name="Mardis E.R."/>
            <person name="Wilson R.K."/>
        </authorList>
    </citation>
    <scope>NUCLEOTIDE SEQUENCE [LARGE SCALE GENOMIC DNA]</scope>
    <source>
        <strain evidence="11 12">DSM 13479</strain>
    </source>
</reference>
<dbReference type="EMBL" id="ACIO01000663">
    <property type="protein sequence ID" value="EFC95881.1"/>
    <property type="molecule type" value="Genomic_DNA"/>
</dbReference>
<dbReference type="Proteomes" id="UP000004968">
    <property type="component" value="Unassembled WGS sequence"/>
</dbReference>
<sequence length="491" mass="52219">MGYDRKIKCVKKITIGGQHGMETKEKVQKTLNGIQSAVLLLLIVAAVAVCIRFKVGGPMIGLFFSWLIIYLFCIGLKIDYEHVKAGAFDALKVVLPTMTILMAIGVLIGTWMASGTIPTIIVYGLKSINPAFLLTFTLIFTAVLSLVTGTSYGSAGSAGVAMMAIGNAMGINPGMVAGAVICGAMFGDKLSPFSDTTNLAPAVAGAKLGDHIKSMLWTTLPPMLISIVVFTVLGISQTNGGYDPGDLNVYIDYLQGAFHIGWTTLIPAVLIIVLLMFRVGAFEALGIGAVAGALVAVFVQGVDLRSILKICYDGFTSDTEIGVLKSILNRGGMASMLQYVAIITFAVGMGGMLDRLGVLNNILSVFVKRINSDGSLVLATLLTGYVTSIVSCSSPMSHVLTGRLMQPLFKERGIEPRILSRCLEDSGTLAGPMIPWHGYGIYMAGTLGVTWAQYIGFVPLLWLTPLFSILYGFTGISIKRVADQKKNSDGK</sequence>
<feature type="transmembrane region" description="Helical" evidence="9">
    <location>
        <begin position="215"/>
        <end position="236"/>
    </location>
</feature>